<evidence type="ECO:0000259" key="2">
    <source>
        <dbReference type="PROSITE" id="PS50011"/>
    </source>
</evidence>
<evidence type="ECO:0000313" key="3">
    <source>
        <dbReference type="EMBL" id="KAK1838600.1"/>
    </source>
</evidence>
<feature type="region of interest" description="Disordered" evidence="1">
    <location>
        <begin position="661"/>
        <end position="705"/>
    </location>
</feature>
<dbReference type="AlphaFoldDB" id="A0AAD9A102"/>
<dbReference type="SUPFAM" id="SSF56112">
    <property type="entry name" value="Protein kinase-like (PK-like)"/>
    <property type="match status" value="1"/>
</dbReference>
<feature type="compositionally biased region" description="Low complexity" evidence="1">
    <location>
        <begin position="437"/>
        <end position="450"/>
    </location>
</feature>
<protein>
    <submittedName>
        <fullName evidence="3">G2-specific serine threonine protein kinase</fullName>
    </submittedName>
</protein>
<sequence length="759" mass="84110">MDDPDHPQPTFQLVKKVQGNIWLARRLAQHLGYADGEEFVARKVDDFDEYYDAGKYAAGFTTKRQREVKGLMDLLYDCNIGRNIAHIFNHENIISLAGYLRQKPFHSQVDATEDYLVWDICDAGTLELLFADRTFEKEPGCHMPESLCWHVLTSIMRALVWLHDGCRHEIDWVTGQGHWEHEDLDWMPILHRGINGKSIFFQHPRGDETYGVCKLGKFGTAYVSGAPARRNRKINDDSKPFPNSDGRAVAPFDDEHMSLPEMKKQWREYIMKGDLAKRLYTISDDHWALGAVLFRMMLGFPLPSLDGCDTCDCVHIRRCQDIQCIGTNRHVGRGCERVNFRGCECTHQCDERADVHIDETLMQVGYSQHLKLAVRLLLNYDLVSPAAESRTLCDEIQKLYCEWRVKTEDGREYVDVMDDLRRRFISRFKRRMTQCTSAPPARPSSSNASRDGMTIVERSSPHSSSRFSDNPVSSQLDVHQQTTVQSQTTRDDSPQVGNAPNIAHQPTVGHQTLTHPKPSPPRENTHKRRLNMSFNQPTPPLLLTKRLTTFLSANLNAHLHTALLATPSGRLLAHASPHPVALLRTQSTVASSLFALHGSTAPDIPDALPTSHSSPSAASSPPVEKPLTITVQLAAGVVVIRRLKCGLLFVCIGPLAEHIEEGSGGGGQLQQQGGLAAHGGHNGTGERSGGATPSQMPASPSEVDSVLSVGGITTASLGSVGSVNTAGVVVMRRHAEELARWLDDKLGSLRVPEEGVGVE</sequence>
<gene>
    <name evidence="3" type="ORF">CCHR01_18775</name>
</gene>
<feature type="compositionally biased region" description="Polar residues" evidence="1">
    <location>
        <begin position="470"/>
        <end position="479"/>
    </location>
</feature>
<feature type="domain" description="Protein kinase" evidence="2">
    <location>
        <begin position="11"/>
        <end position="456"/>
    </location>
</feature>
<dbReference type="InterPro" id="IPR011009">
    <property type="entry name" value="Kinase-like_dom_sf"/>
</dbReference>
<dbReference type="Gene3D" id="1.10.510.10">
    <property type="entry name" value="Transferase(Phosphotransferase) domain 1"/>
    <property type="match status" value="1"/>
</dbReference>
<dbReference type="EMBL" id="JAQOWY010000799">
    <property type="protein sequence ID" value="KAK1838600.1"/>
    <property type="molecule type" value="Genomic_DNA"/>
</dbReference>
<proteinExistence type="predicted"/>
<comment type="caution">
    <text evidence="3">The sequence shown here is derived from an EMBL/GenBank/DDBJ whole genome shotgun (WGS) entry which is preliminary data.</text>
</comment>
<dbReference type="PROSITE" id="PS50011">
    <property type="entry name" value="PROTEIN_KINASE_DOM"/>
    <property type="match status" value="1"/>
</dbReference>
<name>A0AAD9A102_9PEZI</name>
<organism evidence="3 4">
    <name type="scientific">Colletotrichum chrysophilum</name>
    <dbReference type="NCBI Taxonomy" id="1836956"/>
    <lineage>
        <taxon>Eukaryota</taxon>
        <taxon>Fungi</taxon>
        <taxon>Dikarya</taxon>
        <taxon>Ascomycota</taxon>
        <taxon>Pezizomycotina</taxon>
        <taxon>Sordariomycetes</taxon>
        <taxon>Hypocreomycetidae</taxon>
        <taxon>Glomerellales</taxon>
        <taxon>Glomerellaceae</taxon>
        <taxon>Colletotrichum</taxon>
        <taxon>Colletotrichum gloeosporioides species complex</taxon>
    </lineage>
</organism>
<keyword evidence="4" id="KW-1185">Reference proteome</keyword>
<feature type="region of interest" description="Disordered" evidence="1">
    <location>
        <begin position="431"/>
        <end position="527"/>
    </location>
</feature>
<dbReference type="GO" id="GO:0005524">
    <property type="term" value="F:ATP binding"/>
    <property type="evidence" value="ECO:0007669"/>
    <property type="project" value="InterPro"/>
</dbReference>
<dbReference type="InterPro" id="IPR000719">
    <property type="entry name" value="Prot_kinase_dom"/>
</dbReference>
<keyword evidence="3" id="KW-0418">Kinase</keyword>
<keyword evidence="3" id="KW-0808">Transferase</keyword>
<reference evidence="3" key="1">
    <citation type="submission" date="2023-01" db="EMBL/GenBank/DDBJ databases">
        <title>Colletotrichum chrysophilum M932 genome sequence.</title>
        <authorList>
            <person name="Baroncelli R."/>
        </authorList>
    </citation>
    <scope>NUCLEOTIDE SEQUENCE</scope>
    <source>
        <strain evidence="3">M932</strain>
    </source>
</reference>
<accession>A0AAD9A102</accession>
<feature type="compositionally biased region" description="Gly residues" evidence="1">
    <location>
        <begin position="676"/>
        <end position="688"/>
    </location>
</feature>
<evidence type="ECO:0000313" key="4">
    <source>
        <dbReference type="Proteomes" id="UP001243330"/>
    </source>
</evidence>
<evidence type="ECO:0000256" key="1">
    <source>
        <dbReference type="SAM" id="MobiDB-lite"/>
    </source>
</evidence>
<dbReference type="Proteomes" id="UP001243330">
    <property type="component" value="Unassembled WGS sequence"/>
</dbReference>
<dbReference type="GO" id="GO:0004672">
    <property type="term" value="F:protein kinase activity"/>
    <property type="evidence" value="ECO:0007669"/>
    <property type="project" value="InterPro"/>
</dbReference>